<evidence type="ECO:0000256" key="6">
    <source>
        <dbReference type="SAM" id="Phobius"/>
    </source>
</evidence>
<comment type="similarity">
    <text evidence="2 5">Belongs to the 5'-nucleotidase family.</text>
</comment>
<evidence type="ECO:0000256" key="5">
    <source>
        <dbReference type="RuleBase" id="RU362119"/>
    </source>
</evidence>
<name>A0ABM1A4G9_APLCA</name>
<dbReference type="PROSITE" id="PS00786">
    <property type="entry name" value="5_NUCLEOTIDASE_2"/>
    <property type="match status" value="1"/>
</dbReference>
<evidence type="ECO:0000259" key="7">
    <source>
        <dbReference type="Pfam" id="PF00149"/>
    </source>
</evidence>
<dbReference type="Proteomes" id="UP000694888">
    <property type="component" value="Unplaced"/>
</dbReference>
<dbReference type="CDD" id="cd07409">
    <property type="entry name" value="MPP_CD73_N"/>
    <property type="match status" value="1"/>
</dbReference>
<dbReference type="InterPro" id="IPR006146">
    <property type="entry name" value="5'-Nucleotdase_CS"/>
</dbReference>
<dbReference type="Pfam" id="PF00149">
    <property type="entry name" value="Metallophos"/>
    <property type="match status" value="1"/>
</dbReference>
<keyword evidence="5" id="KW-0547">Nucleotide-binding</keyword>
<keyword evidence="4" id="KW-0732">Signal</keyword>
<evidence type="ECO:0000256" key="1">
    <source>
        <dbReference type="ARBA" id="ARBA00000815"/>
    </source>
</evidence>
<organism evidence="9 10">
    <name type="scientific">Aplysia californica</name>
    <name type="common">California sea hare</name>
    <dbReference type="NCBI Taxonomy" id="6500"/>
    <lineage>
        <taxon>Eukaryota</taxon>
        <taxon>Metazoa</taxon>
        <taxon>Spiralia</taxon>
        <taxon>Lophotrochozoa</taxon>
        <taxon>Mollusca</taxon>
        <taxon>Gastropoda</taxon>
        <taxon>Heterobranchia</taxon>
        <taxon>Euthyneura</taxon>
        <taxon>Tectipleura</taxon>
        <taxon>Aplysiida</taxon>
        <taxon>Aplysioidea</taxon>
        <taxon>Aplysiidae</taxon>
        <taxon>Aplysia</taxon>
    </lineage>
</organism>
<evidence type="ECO:0000256" key="4">
    <source>
        <dbReference type="ARBA" id="ARBA00022729"/>
    </source>
</evidence>
<proteinExistence type="inferred from homology"/>
<dbReference type="GeneID" id="101863830"/>
<dbReference type="InterPro" id="IPR008334">
    <property type="entry name" value="5'-Nucleotdase_C"/>
</dbReference>
<evidence type="ECO:0000256" key="2">
    <source>
        <dbReference type="ARBA" id="ARBA00006654"/>
    </source>
</evidence>
<keyword evidence="9" id="KW-1185">Reference proteome</keyword>
<reference evidence="10" key="1">
    <citation type="submission" date="2025-08" db="UniProtKB">
        <authorList>
            <consortium name="RefSeq"/>
        </authorList>
    </citation>
    <scope>IDENTIFICATION</scope>
</reference>
<evidence type="ECO:0000313" key="9">
    <source>
        <dbReference type="Proteomes" id="UP000694888"/>
    </source>
</evidence>
<keyword evidence="5" id="KW-0378">Hydrolase</keyword>
<dbReference type="InterPro" id="IPR004843">
    <property type="entry name" value="Calcineurin-like_PHP"/>
</dbReference>
<dbReference type="SUPFAM" id="SSF56300">
    <property type="entry name" value="Metallo-dependent phosphatases"/>
    <property type="match status" value="1"/>
</dbReference>
<dbReference type="SUPFAM" id="SSF55816">
    <property type="entry name" value="5'-nucleotidase (syn. UDP-sugar hydrolase), C-terminal domain"/>
    <property type="match status" value="1"/>
</dbReference>
<dbReference type="RefSeq" id="XP_012940670.1">
    <property type="nucleotide sequence ID" value="XM_013085216.1"/>
</dbReference>
<dbReference type="PANTHER" id="PTHR11575">
    <property type="entry name" value="5'-NUCLEOTIDASE-RELATED"/>
    <property type="match status" value="1"/>
</dbReference>
<sequence>MVIDFTRASQLSRRSNCWVVHTTRHPAADKSITMSSMRLGLLLMTWSVWSMWCWSEAYGDFNLTILHTNDVHARIEQTNKYSSPCSDKDASANKCFGGVARLSTVVKQKRAEYPYRTILLDAGDQFQGTLWFQVYKGLANARFMNLLQYDAMAVGNHEFDDGVSALYTFAKDLNASLLSSNADLTNTPVLQGLIVNSTIVVRDGERIGVVGYTTTETTYISNPETVTFDPEIASVQAEIDRLTAQGVNKIIALGHAGFLVDKEMGRTLRGVDIIIGGHSNTFLYNGDRPSSEKSAGSYPYVVANANTQNGVLVVQDYAYGKYLGELRVTFDDSGNVIRWSGNPILLDSSVEQDNETAEVIQEMLPKILTYRNTVAGRSHVQMANYICRTEECILGNLVTDAMVKQNLRHSDSISWSDVTIAMINSGGLRTTISPGPVTVEHILTTLPFRNGVDIVVLPGRAVLEVLEHAASLWSSEEPDGGFLQVSGMQVTYDLRRPVGKRVVEALTMCSKCLTPKLETLKLDRNYSILIPDFIKNGGDGYSMIRSNVISELLIGDLLSEIVVDYIESNSPIIQGLQNRIRFLEEMEKSDRLFLYCIGGASILTSSSVLLLLPAIVMFFFQGYCTF</sequence>
<dbReference type="InterPro" id="IPR036907">
    <property type="entry name" value="5'-Nucleotdase_C_sf"/>
</dbReference>
<feature type="domain" description="5'-Nucleotidase C-terminal" evidence="8">
    <location>
        <begin position="375"/>
        <end position="544"/>
    </location>
</feature>
<protein>
    <recommendedName>
        <fullName evidence="3">5'-nucleotidase</fullName>
        <ecNumber evidence="3">3.1.3.5</ecNumber>
    </recommendedName>
</protein>
<keyword evidence="6" id="KW-0472">Membrane</keyword>
<dbReference type="PANTHER" id="PTHR11575:SF24">
    <property type="entry name" value="5'-NUCLEOTIDASE"/>
    <property type="match status" value="1"/>
</dbReference>
<dbReference type="Pfam" id="PF02872">
    <property type="entry name" value="5_nucleotid_C"/>
    <property type="match status" value="1"/>
</dbReference>
<feature type="transmembrane region" description="Helical" evidence="6">
    <location>
        <begin position="592"/>
        <end position="620"/>
    </location>
</feature>
<dbReference type="InterPro" id="IPR029052">
    <property type="entry name" value="Metallo-depent_PP-like"/>
</dbReference>
<dbReference type="EC" id="3.1.3.5" evidence="3"/>
<accession>A0ABM1A4G9</accession>
<feature type="domain" description="Calcineurin-like phosphoesterase" evidence="7">
    <location>
        <begin position="64"/>
        <end position="279"/>
    </location>
</feature>
<dbReference type="PRINTS" id="PR01607">
    <property type="entry name" value="APYRASEFAMLY"/>
</dbReference>
<dbReference type="Gene3D" id="3.60.21.10">
    <property type="match status" value="1"/>
</dbReference>
<gene>
    <name evidence="10" type="primary">LOC101863830</name>
</gene>
<comment type="catalytic activity">
    <reaction evidence="1">
        <text>a ribonucleoside 5'-phosphate + H2O = a ribonucleoside + phosphate</text>
        <dbReference type="Rhea" id="RHEA:12484"/>
        <dbReference type="ChEBI" id="CHEBI:15377"/>
        <dbReference type="ChEBI" id="CHEBI:18254"/>
        <dbReference type="ChEBI" id="CHEBI:43474"/>
        <dbReference type="ChEBI" id="CHEBI:58043"/>
        <dbReference type="EC" id="3.1.3.5"/>
    </reaction>
</comment>
<evidence type="ECO:0000256" key="3">
    <source>
        <dbReference type="ARBA" id="ARBA00012643"/>
    </source>
</evidence>
<evidence type="ECO:0000259" key="8">
    <source>
        <dbReference type="Pfam" id="PF02872"/>
    </source>
</evidence>
<dbReference type="Gene3D" id="3.90.780.10">
    <property type="entry name" value="5'-Nucleotidase, C-terminal domain"/>
    <property type="match status" value="1"/>
</dbReference>
<evidence type="ECO:0000313" key="10">
    <source>
        <dbReference type="RefSeq" id="XP_012940670.1"/>
    </source>
</evidence>
<keyword evidence="6" id="KW-1133">Transmembrane helix</keyword>
<dbReference type="InterPro" id="IPR006179">
    <property type="entry name" value="5_nucleotidase/apyrase"/>
</dbReference>
<keyword evidence="6" id="KW-0812">Transmembrane</keyword>
<dbReference type="PROSITE" id="PS00785">
    <property type="entry name" value="5_NUCLEOTIDASE_1"/>
    <property type="match status" value="1"/>
</dbReference>